<reference evidence="2" key="1">
    <citation type="submission" date="2016-06" db="EMBL/GenBank/DDBJ databases">
        <authorList>
            <person name="Varghese N."/>
            <person name="Submissions Spin"/>
        </authorList>
    </citation>
    <scope>NUCLEOTIDE SEQUENCE [LARGE SCALE GENOMIC DNA]</scope>
    <source>
        <strain evidence="2">DSM 43816</strain>
    </source>
</reference>
<proteinExistence type="predicted"/>
<gene>
    <name evidence="1" type="ORF">GA0070618_1666</name>
</gene>
<name>A0A1C4VXA6_MICEC</name>
<dbReference type="AlphaFoldDB" id="A0A1C4VXA6"/>
<dbReference type="InParanoid" id="A0A1C4VXA6"/>
<keyword evidence="2" id="KW-1185">Reference proteome</keyword>
<accession>A0A1C4VXA6</accession>
<evidence type="ECO:0000313" key="2">
    <source>
        <dbReference type="Proteomes" id="UP000198253"/>
    </source>
</evidence>
<sequence>MGSSSPDKAGNGRGLLLPLPGLSYFAAGHDSPIWVGWSQVSDPLNSQSVPDLTWPTVFVEAQPVDLDALRSGRLRRHQYLVTISSGSRYYEVPWSS</sequence>
<dbReference type="Proteomes" id="UP000198253">
    <property type="component" value="Chromosome I"/>
</dbReference>
<protein>
    <submittedName>
        <fullName evidence="1">Uncharacterized protein</fullName>
    </submittedName>
</protein>
<evidence type="ECO:0000313" key="1">
    <source>
        <dbReference type="EMBL" id="SCE88588.1"/>
    </source>
</evidence>
<dbReference type="EMBL" id="LT607413">
    <property type="protein sequence ID" value="SCE88588.1"/>
    <property type="molecule type" value="Genomic_DNA"/>
</dbReference>
<organism evidence="1 2">
    <name type="scientific">Micromonospora echinospora</name>
    <name type="common">Micromonospora purpurea</name>
    <dbReference type="NCBI Taxonomy" id="1877"/>
    <lineage>
        <taxon>Bacteria</taxon>
        <taxon>Bacillati</taxon>
        <taxon>Actinomycetota</taxon>
        <taxon>Actinomycetes</taxon>
        <taxon>Micromonosporales</taxon>
        <taxon>Micromonosporaceae</taxon>
        <taxon>Micromonospora</taxon>
    </lineage>
</organism>